<comment type="caution">
    <text evidence="4">The sequence shown here is derived from an EMBL/GenBank/DDBJ whole genome shotgun (WGS) entry which is preliminary data.</text>
</comment>
<evidence type="ECO:0000313" key="5">
    <source>
        <dbReference type="Proteomes" id="UP000767854"/>
    </source>
</evidence>
<comment type="similarity">
    <text evidence="3">Belongs to the ScpA family.</text>
</comment>
<dbReference type="PANTHER" id="PTHR33969">
    <property type="entry name" value="SEGREGATION AND CONDENSATION PROTEIN A"/>
    <property type="match status" value="1"/>
</dbReference>
<gene>
    <name evidence="3" type="primary">scpA</name>
    <name evidence="4" type="ORF">JOC49_001069</name>
</gene>
<dbReference type="InterPro" id="IPR023093">
    <property type="entry name" value="ScpA-like_C"/>
</dbReference>
<keyword evidence="3" id="KW-0131">Cell cycle</keyword>
<proteinExistence type="inferred from homology"/>
<dbReference type="Proteomes" id="UP000767854">
    <property type="component" value="Unassembled WGS sequence"/>
</dbReference>
<comment type="subcellular location">
    <subcellularLocation>
        <location evidence="3">Cytoplasm</location>
    </subcellularLocation>
    <text evidence="3">Associated with two foci at the outer edges of the nucleoid region in young cells, and at four foci within both cell halves in older cells.</text>
</comment>
<dbReference type="Gene3D" id="6.10.250.2410">
    <property type="match status" value="1"/>
</dbReference>
<dbReference type="HAMAP" id="MF_01805">
    <property type="entry name" value="ScpA"/>
    <property type="match status" value="1"/>
</dbReference>
<comment type="function">
    <text evidence="3">Participates in chromosomal partition during cell division. May act via the formation of a condensin-like complex containing Smc and ScpB that pull DNA away from mid-cell into both cell halves.</text>
</comment>
<dbReference type="RefSeq" id="WP_204663166.1">
    <property type="nucleotide sequence ID" value="NZ_JAFBDT010000006.1"/>
</dbReference>
<protein>
    <recommendedName>
        <fullName evidence="2 3">Segregation and condensation protein A</fullName>
    </recommendedName>
</protein>
<evidence type="ECO:0000313" key="4">
    <source>
        <dbReference type="EMBL" id="MBM7561549.1"/>
    </source>
</evidence>
<keyword evidence="5" id="KW-1185">Reference proteome</keyword>
<organism evidence="4 5">
    <name type="scientific">Fusibacter tunisiensis</name>
    <dbReference type="NCBI Taxonomy" id="1008308"/>
    <lineage>
        <taxon>Bacteria</taxon>
        <taxon>Bacillati</taxon>
        <taxon>Bacillota</taxon>
        <taxon>Clostridia</taxon>
        <taxon>Eubacteriales</taxon>
        <taxon>Eubacteriales Family XII. Incertae Sedis</taxon>
        <taxon>Fusibacter</taxon>
    </lineage>
</organism>
<sequence length="253" mass="29695">MKIEIKVDAFEGPLDLLLHLITKDEIDIYDIPIVKVTNQYLKILDELPEMDLDMTTEFLVMASTLLEIKSKMLLPDTNADMETYDFSEEDPRRELVARLIEYKKFKEASNALRHRESSLDELVFKEQEELGLYVKATDMNTLNDDLEKELLIEAVQRLLTKADRYDHNRKSFFKGIKRDQFTVEEKIDFIETNLFQNSTVYFSNLFGSVKTREEIVVTFLAVLELLKMKRIAIQQSGLFEDIEIVRKIHEEDV</sequence>
<dbReference type="EMBL" id="JAFBDT010000006">
    <property type="protein sequence ID" value="MBM7561549.1"/>
    <property type="molecule type" value="Genomic_DNA"/>
</dbReference>
<comment type="subunit">
    <text evidence="3">Component of a cohesin-like complex composed of ScpA, ScpB and the Smc homodimer, in which ScpA and ScpB bind to the head domain of Smc. The presence of the three proteins is required for the association of the complex with DNA.</text>
</comment>
<keyword evidence="3" id="KW-0132">Cell division</keyword>
<dbReference type="Pfam" id="PF02616">
    <property type="entry name" value="SMC_ScpA"/>
    <property type="match status" value="1"/>
</dbReference>
<reference evidence="4 5" key="1">
    <citation type="submission" date="2021-01" db="EMBL/GenBank/DDBJ databases">
        <title>Genomic Encyclopedia of Type Strains, Phase IV (KMG-IV): sequencing the most valuable type-strain genomes for metagenomic binning, comparative biology and taxonomic classification.</title>
        <authorList>
            <person name="Goeker M."/>
        </authorList>
    </citation>
    <scope>NUCLEOTIDE SEQUENCE [LARGE SCALE GENOMIC DNA]</scope>
    <source>
        <strain evidence="4 5">DSM 24436</strain>
    </source>
</reference>
<evidence type="ECO:0000256" key="3">
    <source>
        <dbReference type="HAMAP-Rule" id="MF_01805"/>
    </source>
</evidence>
<name>A0ABS2MQ60_9FIRM</name>
<dbReference type="Gene3D" id="1.10.10.580">
    <property type="entry name" value="Structural maintenance of chromosome 1. Chain E"/>
    <property type="match status" value="1"/>
</dbReference>
<keyword evidence="3" id="KW-0963">Cytoplasm</keyword>
<dbReference type="PANTHER" id="PTHR33969:SF2">
    <property type="entry name" value="SEGREGATION AND CONDENSATION PROTEIN A"/>
    <property type="match status" value="1"/>
</dbReference>
<accession>A0ABS2MQ60</accession>
<evidence type="ECO:0000256" key="1">
    <source>
        <dbReference type="ARBA" id="ARBA00022829"/>
    </source>
</evidence>
<dbReference type="InterPro" id="IPR003768">
    <property type="entry name" value="ScpA"/>
</dbReference>
<evidence type="ECO:0000256" key="2">
    <source>
        <dbReference type="ARBA" id="ARBA00044777"/>
    </source>
</evidence>
<keyword evidence="1 3" id="KW-0159">Chromosome partition</keyword>